<dbReference type="GO" id="GO:0071555">
    <property type="term" value="P:cell wall organization"/>
    <property type="evidence" value="ECO:0007669"/>
    <property type="project" value="TreeGrafter"/>
</dbReference>
<feature type="domain" description="Penicillin-binding protein transpeptidase" evidence="1">
    <location>
        <begin position="155"/>
        <end position="478"/>
    </location>
</feature>
<dbReference type="KEGG" id="huw:FPZ11_13015"/>
<dbReference type="RefSeq" id="WP_146321559.1">
    <property type="nucleotide sequence ID" value="NZ_CP042305.1"/>
</dbReference>
<evidence type="ECO:0000313" key="3">
    <source>
        <dbReference type="EMBL" id="QDZ15559.1"/>
    </source>
</evidence>
<gene>
    <name evidence="3" type="ORF">FPZ11_13015</name>
</gene>
<dbReference type="Pfam" id="PF00905">
    <property type="entry name" value="Transpeptidase"/>
    <property type="match status" value="1"/>
</dbReference>
<evidence type="ECO:0000259" key="1">
    <source>
        <dbReference type="Pfam" id="PF00905"/>
    </source>
</evidence>
<evidence type="ECO:0000313" key="4">
    <source>
        <dbReference type="Proteomes" id="UP000320216"/>
    </source>
</evidence>
<keyword evidence="4" id="KW-1185">Reference proteome</keyword>
<dbReference type="GO" id="GO:0008658">
    <property type="term" value="F:penicillin binding"/>
    <property type="evidence" value="ECO:0007669"/>
    <property type="project" value="InterPro"/>
</dbReference>
<accession>A0A5B8M621</accession>
<dbReference type="PANTHER" id="PTHR30627">
    <property type="entry name" value="PEPTIDOGLYCAN D,D-TRANSPEPTIDASE"/>
    <property type="match status" value="1"/>
</dbReference>
<feature type="domain" description="Penicillin binding protein A dimerisation" evidence="2">
    <location>
        <begin position="52"/>
        <end position="134"/>
    </location>
</feature>
<dbReference type="AlphaFoldDB" id="A0A5B8M621"/>
<dbReference type="Gene3D" id="3.90.1310.10">
    <property type="entry name" value="Penicillin-binding protein 2a (Domain 2)"/>
    <property type="match status" value="1"/>
</dbReference>
<dbReference type="InterPro" id="IPR012338">
    <property type="entry name" value="Beta-lactam/transpept-like"/>
</dbReference>
<dbReference type="InterPro" id="IPR050515">
    <property type="entry name" value="Beta-lactam/transpept"/>
</dbReference>
<dbReference type="SUPFAM" id="SSF56601">
    <property type="entry name" value="beta-lactamase/transpeptidase-like"/>
    <property type="match status" value="1"/>
</dbReference>
<dbReference type="PANTHER" id="PTHR30627:SF24">
    <property type="entry name" value="PENICILLIN-BINDING PROTEIN 4B"/>
    <property type="match status" value="1"/>
</dbReference>
<dbReference type="InterPro" id="IPR054120">
    <property type="entry name" value="PBPA_dimer"/>
</dbReference>
<dbReference type="InterPro" id="IPR001460">
    <property type="entry name" value="PCN-bd_Tpept"/>
</dbReference>
<proteinExistence type="predicted"/>
<dbReference type="GO" id="GO:0005886">
    <property type="term" value="C:plasma membrane"/>
    <property type="evidence" value="ECO:0007669"/>
    <property type="project" value="TreeGrafter"/>
</dbReference>
<dbReference type="GO" id="GO:0071972">
    <property type="term" value="F:peptidoglycan L,D-transpeptidase activity"/>
    <property type="evidence" value="ECO:0007669"/>
    <property type="project" value="TreeGrafter"/>
</dbReference>
<name>A0A5B8M621_9MICO</name>
<protein>
    <submittedName>
        <fullName evidence="3">Penicillin-binding protein 2</fullName>
    </submittedName>
</protein>
<dbReference type="Proteomes" id="UP000320216">
    <property type="component" value="Chromosome"/>
</dbReference>
<reference evidence="3 4" key="1">
    <citation type="submission" date="2019-07" db="EMBL/GenBank/DDBJ databases">
        <title>Full genome sequence of Humibacter sp. WJ7-1.</title>
        <authorList>
            <person name="Im W.-T."/>
        </authorList>
    </citation>
    <scope>NUCLEOTIDE SEQUENCE [LARGE SCALE GENOMIC DNA]</scope>
    <source>
        <strain evidence="3 4">WJ7-1</strain>
    </source>
</reference>
<dbReference type="EMBL" id="CP042305">
    <property type="protein sequence ID" value="QDZ15559.1"/>
    <property type="molecule type" value="Genomic_DNA"/>
</dbReference>
<evidence type="ECO:0000259" key="2">
    <source>
        <dbReference type="Pfam" id="PF21922"/>
    </source>
</evidence>
<dbReference type="Gene3D" id="3.40.710.10">
    <property type="entry name" value="DD-peptidase/beta-lactamase superfamily"/>
    <property type="match status" value="1"/>
</dbReference>
<organism evidence="3 4">
    <name type="scientific">Humibacter ginsenosidimutans</name>
    <dbReference type="NCBI Taxonomy" id="2599293"/>
    <lineage>
        <taxon>Bacteria</taxon>
        <taxon>Bacillati</taxon>
        <taxon>Actinomycetota</taxon>
        <taxon>Actinomycetes</taxon>
        <taxon>Micrococcales</taxon>
        <taxon>Microbacteriaceae</taxon>
        <taxon>Humibacter</taxon>
    </lineage>
</organism>
<sequence>MNREIKRVSIVVLCMFLALFVSTSIIQVGVSDSLNADGRNTRTLDDSYQVQRGSILVAGKPVAESVPSTDAYNYQREYPQGLLYSAVTGFFPVSGAPTGIEGAMNGELSGTSSDDFFTQLQNLMTGKHPQGNSVELTIDPVAQQAAYDALGSQQGAVVVIEPKTGRILAMVSKPDFDPNTLAVHDVSKVDAAYQKLLDASGSPLINKSINELNPPGSTMKPVVTSAAFESGDFTKDSTFPNPASLTLPGTDTTIHNASFTSCGSGKTASIETAQVLSCNIPMAELGMKLGSSAIKQQAEAYGFNHQFSIPMRVSPSVYPGYTDLAPLAMSAFGQADDKATPLQMAMVSAGIANGGVVMQPTLVQSVLTPDLQVRESFQAKEFGRAISKKTADTETQLMTEGVDSGVASNARIDGVEVAGKTGTAQHGADDPYTLWFTGFAPANNPQYAIAVMVDNGGGLGQDGDGNSVAAPIAKKVLEAVLGK</sequence>
<dbReference type="Pfam" id="PF21922">
    <property type="entry name" value="PBP_dimer_2"/>
    <property type="match status" value="1"/>
</dbReference>
<dbReference type="OrthoDB" id="9766847at2"/>